<dbReference type="SMART" id="SM00530">
    <property type="entry name" value="HTH_XRE"/>
    <property type="match status" value="1"/>
</dbReference>
<dbReference type="SUPFAM" id="SSF47413">
    <property type="entry name" value="lambda repressor-like DNA-binding domains"/>
    <property type="match status" value="1"/>
</dbReference>
<protein>
    <recommendedName>
        <fullName evidence="2">HTH cro/C1-type domain-containing protein</fullName>
    </recommendedName>
</protein>
<dbReference type="Pfam" id="PF01381">
    <property type="entry name" value="HTH_3"/>
    <property type="match status" value="1"/>
</dbReference>
<dbReference type="AlphaFoldDB" id="A0A1Y0Y4D1"/>
<evidence type="ECO:0000259" key="2">
    <source>
        <dbReference type="PROSITE" id="PS50943"/>
    </source>
</evidence>
<dbReference type="InterPro" id="IPR050807">
    <property type="entry name" value="TransReg_Diox_bact_type"/>
</dbReference>
<dbReference type="Gene3D" id="1.10.260.40">
    <property type="entry name" value="lambda repressor-like DNA-binding domains"/>
    <property type="match status" value="1"/>
</dbReference>
<dbReference type="CDD" id="cd00093">
    <property type="entry name" value="HTH_XRE"/>
    <property type="match status" value="1"/>
</dbReference>
<proteinExistence type="predicted"/>
<dbReference type="GO" id="GO:0003677">
    <property type="term" value="F:DNA binding"/>
    <property type="evidence" value="ECO:0007669"/>
    <property type="project" value="UniProtKB-KW"/>
</dbReference>
<dbReference type="PANTHER" id="PTHR46797">
    <property type="entry name" value="HTH-TYPE TRANSCRIPTIONAL REGULATOR"/>
    <property type="match status" value="1"/>
</dbReference>
<accession>A0A1Y0Y4D1</accession>
<dbReference type="InterPro" id="IPR010982">
    <property type="entry name" value="Lambda_DNA-bd_dom_sf"/>
</dbReference>
<dbReference type="GO" id="GO:0005829">
    <property type="term" value="C:cytosol"/>
    <property type="evidence" value="ECO:0007669"/>
    <property type="project" value="TreeGrafter"/>
</dbReference>
<dbReference type="InterPro" id="IPR001387">
    <property type="entry name" value="Cro/C1-type_HTH"/>
</dbReference>
<dbReference type="OrthoDB" id="7282835at2"/>
<sequence>MPTIGERLRNLRKERKITQVEAAVAIGTSRSHLTKIETGADLPGRELLMAAAEFYGVSLDWLTSGDKPSDYRKAVAENENEALLLYAFRKLPEKEASPLLTMLLSRVNNSNEH</sequence>
<reference evidence="3 4" key="1">
    <citation type="submission" date="2017-05" db="EMBL/GenBank/DDBJ databases">
        <title>Genome sequence of Acetobacter pasteurianus subsp. pasteurianus strain SRCM101342.</title>
        <authorList>
            <person name="Cho S.H."/>
        </authorList>
    </citation>
    <scope>NUCLEOTIDE SEQUENCE [LARGE SCALE GENOMIC DNA]</scope>
    <source>
        <strain evidence="3 4">SRCM101342</strain>
    </source>
</reference>
<dbReference type="GO" id="GO:0003700">
    <property type="term" value="F:DNA-binding transcription factor activity"/>
    <property type="evidence" value="ECO:0007669"/>
    <property type="project" value="TreeGrafter"/>
</dbReference>
<keyword evidence="1" id="KW-0238">DNA-binding</keyword>
<organism evidence="3 4">
    <name type="scientific">Acetobacter pasteurianus subsp. pasteurianus</name>
    <dbReference type="NCBI Taxonomy" id="481145"/>
    <lineage>
        <taxon>Bacteria</taxon>
        <taxon>Pseudomonadati</taxon>
        <taxon>Pseudomonadota</taxon>
        <taxon>Alphaproteobacteria</taxon>
        <taxon>Acetobacterales</taxon>
        <taxon>Acetobacteraceae</taxon>
        <taxon>Acetobacter</taxon>
    </lineage>
</organism>
<name>A0A1Y0Y4D1_ACEPA</name>
<dbReference type="Proteomes" id="UP000196205">
    <property type="component" value="Chromosome"/>
</dbReference>
<gene>
    <name evidence="3" type="ORF">S1001342_00709</name>
</gene>
<evidence type="ECO:0000313" key="4">
    <source>
        <dbReference type="Proteomes" id="UP000196205"/>
    </source>
</evidence>
<feature type="domain" description="HTH cro/C1-type" evidence="2">
    <location>
        <begin position="8"/>
        <end position="62"/>
    </location>
</feature>
<dbReference type="EMBL" id="CP021509">
    <property type="protein sequence ID" value="ARW47066.1"/>
    <property type="molecule type" value="Genomic_DNA"/>
</dbReference>
<evidence type="ECO:0000256" key="1">
    <source>
        <dbReference type="ARBA" id="ARBA00023125"/>
    </source>
</evidence>
<dbReference type="PANTHER" id="PTHR46797:SF1">
    <property type="entry name" value="METHYLPHOSPHONATE SYNTHASE"/>
    <property type="match status" value="1"/>
</dbReference>
<evidence type="ECO:0000313" key="3">
    <source>
        <dbReference type="EMBL" id="ARW47066.1"/>
    </source>
</evidence>
<dbReference type="PROSITE" id="PS50943">
    <property type="entry name" value="HTH_CROC1"/>
    <property type="match status" value="1"/>
</dbReference>